<comment type="similarity">
    <text evidence="2 13">Belongs to the unc-5 family.</text>
</comment>
<evidence type="ECO:0000259" key="15">
    <source>
        <dbReference type="PROSITE" id="PS50835"/>
    </source>
</evidence>
<dbReference type="SMART" id="SM00005">
    <property type="entry name" value="DEATH"/>
    <property type="match status" value="1"/>
</dbReference>
<evidence type="ECO:0000313" key="18">
    <source>
        <dbReference type="Proteomes" id="UP000694557"/>
    </source>
</evidence>
<dbReference type="InterPro" id="IPR037936">
    <property type="entry name" value="UNC5A-D"/>
</dbReference>
<name>A0A8C7KXB0_ONCKI</name>
<dbReference type="FunFam" id="2.60.220.30:FF:000006">
    <property type="entry name" value="Unc-5 netrin receptor D"/>
    <property type="match status" value="1"/>
</dbReference>
<dbReference type="InterPro" id="IPR003599">
    <property type="entry name" value="Ig_sub"/>
</dbReference>
<keyword evidence="9" id="KW-1015">Disulfide bond</keyword>
<feature type="domain" description="ZU5" evidence="16">
    <location>
        <begin position="451"/>
        <end position="587"/>
    </location>
</feature>
<dbReference type="Gene3D" id="2.60.40.10">
    <property type="entry name" value="Immunoglobulins"/>
    <property type="match status" value="2"/>
</dbReference>
<dbReference type="GO" id="GO:0005042">
    <property type="term" value="F:netrin receptor activity"/>
    <property type="evidence" value="ECO:0007669"/>
    <property type="project" value="UniProtKB-UniRule"/>
</dbReference>
<dbReference type="SMART" id="SM00209">
    <property type="entry name" value="TSP1"/>
    <property type="match status" value="1"/>
</dbReference>
<gene>
    <name evidence="17" type="primary">UNC5D</name>
</gene>
<feature type="region of interest" description="Disordered" evidence="14">
    <location>
        <begin position="835"/>
        <end position="865"/>
    </location>
</feature>
<reference evidence="17" key="1">
    <citation type="submission" date="2025-08" db="UniProtKB">
        <authorList>
            <consortium name="Ensembl"/>
        </authorList>
    </citation>
    <scope>IDENTIFICATION</scope>
</reference>
<evidence type="ECO:0000256" key="1">
    <source>
        <dbReference type="ARBA" id="ARBA00004251"/>
    </source>
</evidence>
<keyword evidence="6" id="KW-0732">Signal</keyword>
<keyword evidence="5" id="KW-0812">Transmembrane</keyword>
<dbReference type="FunFam" id="2.60.40.10:FF:000039">
    <property type="entry name" value="Unc-5 netrin receptor C"/>
    <property type="match status" value="1"/>
</dbReference>
<evidence type="ECO:0000256" key="13">
    <source>
        <dbReference type="RuleBase" id="RU367033"/>
    </source>
</evidence>
<dbReference type="Gene3D" id="1.10.533.10">
    <property type="entry name" value="Death Domain, Fas"/>
    <property type="match status" value="1"/>
</dbReference>
<keyword evidence="3 13" id="KW-0217">Developmental protein</keyword>
<comment type="subcellular location">
    <subcellularLocation>
        <location evidence="1 13">Cell membrane</location>
        <topology evidence="1 13">Single-pass type I membrane protein</topology>
    </subcellularLocation>
</comment>
<keyword evidence="12 13" id="KW-0393">Immunoglobulin domain</keyword>
<evidence type="ECO:0000256" key="4">
    <source>
        <dbReference type="ARBA" id="ARBA00022475"/>
    </source>
</evidence>
<proteinExistence type="inferred from homology"/>
<dbReference type="InterPro" id="IPR000488">
    <property type="entry name" value="Death_dom"/>
</dbReference>
<sequence length="865" mass="95281">LTLLCSTAGGSDALQHGTSGTLPHFLQEPDDAYIIKSNPIKLKCRARPALQIFFKCNGEWVHQSQHQSQEHTDQGTGLKIREVMINVSRQQVEDFHGPEDYWCLCVAWSHLGTSKSRKATVRIAYLRKNFEQDPQGREVPIKGMIVLHCRPPEGVPVAEVEWLKNEEPVGSDGNIDTRADHNLIIQKARLSDSGNYTCLASNIVAKRRSLTATVVVFVDGGWGEWTDWTVCSVECARQRSRECTAPEPKHGGRLCDGAALGTDNCTGGLCTQNRKLLHDAKPQGLEVSSDVALYSGLAAGVVTVVVLIVAVTLYRRNQSEYGVDVIDSSALTGGNPLLINSSQQPDLTVSRTYTSPICFQDSMDKELISQEPSLFDPLPDLKVKVHSSFMVSLGVSERGAEYHIQKAHPQTFPRGLAPDYSGVGLEGTLRGRREKTLLGPLAPSTPSMPPLRTAGVFGHAGGRLVVPNTGVSLLVPHGGIAVDTTWEMYMVINQEDSKRQEVLLSPEVTYGPLGLDLSCPVAMTIAHCAEVAADNWSIRLKRQTRDNKWEEVMSVEEESTSCYCLLEAQCCHLLLEHPGRYALVGEPLSQEAVKRLRLAVFGSADNTNPLGYSLRVYCVDDTPYAFQEVASAERVKGGCLLEEPKTLLFRGNSLSLQLSIQDVPQFLWSIKPFTTCQEFSFSQVWASNQHPLQCAFSLERYSPASSQLSCKISVRQVKGQEQILQVYTSVVESEKEVVPFFTQSDCTITSQMGSRAFKIPLSIRQRICATFDTANAKGKDWQLLAQKLCIDRNLCYFARQESPSAVILSLWEAQHQDTGDLDSLASALEEIGKVHSTHSTSNKTNGTNYSNLGTTPQQSQKVNHN</sequence>
<dbReference type="GeneTree" id="ENSGT00950000182815"/>
<dbReference type="PANTHER" id="PTHR12582">
    <property type="entry name" value="NETRIN RECEPTOR UNC5"/>
    <property type="match status" value="1"/>
</dbReference>
<keyword evidence="10 13" id="KW-0675">Receptor</keyword>
<evidence type="ECO:0000256" key="14">
    <source>
        <dbReference type="SAM" id="MobiDB-lite"/>
    </source>
</evidence>
<dbReference type="Ensembl" id="ENSOKIT00005114221.1">
    <property type="protein sequence ID" value="ENSOKIP00005106559.1"/>
    <property type="gene ID" value="ENSOKIG00005046671.1"/>
</dbReference>
<feature type="compositionally biased region" description="Polar residues" evidence="14">
    <location>
        <begin position="837"/>
        <end position="865"/>
    </location>
</feature>
<dbReference type="PROSITE" id="PS51145">
    <property type="entry name" value="ZU5"/>
    <property type="match status" value="1"/>
</dbReference>
<reference evidence="17" key="2">
    <citation type="submission" date="2025-09" db="UniProtKB">
        <authorList>
            <consortium name="Ensembl"/>
        </authorList>
    </citation>
    <scope>IDENTIFICATION</scope>
</reference>
<evidence type="ECO:0000256" key="3">
    <source>
        <dbReference type="ARBA" id="ARBA00022473"/>
    </source>
</evidence>
<dbReference type="InterPro" id="IPR036383">
    <property type="entry name" value="TSP1_rpt_sf"/>
</dbReference>
<dbReference type="InterPro" id="IPR033772">
    <property type="entry name" value="UPA"/>
</dbReference>
<dbReference type="InterPro" id="IPR057755">
    <property type="entry name" value="UNC5A-D-like_N"/>
</dbReference>
<dbReference type="SUPFAM" id="SSF47986">
    <property type="entry name" value="DEATH domain"/>
    <property type="match status" value="1"/>
</dbReference>
<keyword evidence="7" id="KW-1133">Transmembrane helix</keyword>
<evidence type="ECO:0000313" key="17">
    <source>
        <dbReference type="Ensembl" id="ENSOKIP00005106559.1"/>
    </source>
</evidence>
<keyword evidence="18" id="KW-1185">Reference proteome</keyword>
<dbReference type="Pfam" id="PF17217">
    <property type="entry name" value="UPA"/>
    <property type="match status" value="1"/>
</dbReference>
<comment type="function">
    <text evidence="13">Receptor for netrin required for axon guidance. Mediates axon repulsion of neuronal growth cones in the developing nervous system upon ligand binding.</text>
</comment>
<dbReference type="AlphaFoldDB" id="A0A8C7KXB0"/>
<evidence type="ECO:0000256" key="12">
    <source>
        <dbReference type="ARBA" id="ARBA00023319"/>
    </source>
</evidence>
<dbReference type="PANTHER" id="PTHR12582:SF5">
    <property type="entry name" value="NETRIN RECEPTOR UNC5D"/>
    <property type="match status" value="1"/>
</dbReference>
<dbReference type="Pfam" id="PF00791">
    <property type="entry name" value="ZU5"/>
    <property type="match status" value="1"/>
</dbReference>
<dbReference type="Gene3D" id="2.60.220.30">
    <property type="match status" value="1"/>
</dbReference>
<dbReference type="GO" id="GO:0007411">
    <property type="term" value="P:axon guidance"/>
    <property type="evidence" value="ECO:0007669"/>
    <property type="project" value="TreeGrafter"/>
</dbReference>
<protein>
    <recommendedName>
        <fullName evidence="13">Netrin receptor UNC5</fullName>
    </recommendedName>
</protein>
<keyword evidence="8" id="KW-0472">Membrane</keyword>
<dbReference type="Proteomes" id="UP000694557">
    <property type="component" value="Unassembled WGS sequence"/>
</dbReference>
<dbReference type="Gene3D" id="2.20.100.10">
    <property type="entry name" value="Thrombospondin type-1 (TSP1) repeat"/>
    <property type="match status" value="1"/>
</dbReference>
<dbReference type="SMART" id="SM00218">
    <property type="entry name" value="ZU5"/>
    <property type="match status" value="1"/>
</dbReference>
<dbReference type="InterPro" id="IPR007110">
    <property type="entry name" value="Ig-like_dom"/>
</dbReference>
<dbReference type="SUPFAM" id="SSF48726">
    <property type="entry name" value="Immunoglobulin"/>
    <property type="match status" value="2"/>
</dbReference>
<evidence type="ECO:0000256" key="10">
    <source>
        <dbReference type="ARBA" id="ARBA00023170"/>
    </source>
</evidence>
<evidence type="ECO:0000256" key="7">
    <source>
        <dbReference type="ARBA" id="ARBA00022989"/>
    </source>
</evidence>
<dbReference type="InterPro" id="IPR000906">
    <property type="entry name" value="ZU5_dom"/>
</dbReference>
<dbReference type="Pfam" id="PF00531">
    <property type="entry name" value="Death"/>
    <property type="match status" value="1"/>
</dbReference>
<evidence type="ECO:0000256" key="5">
    <source>
        <dbReference type="ARBA" id="ARBA00022692"/>
    </source>
</evidence>
<dbReference type="SUPFAM" id="SSF82895">
    <property type="entry name" value="TSP-1 type 1 repeat"/>
    <property type="match status" value="1"/>
</dbReference>
<dbReference type="InterPro" id="IPR003598">
    <property type="entry name" value="Ig_sub2"/>
</dbReference>
<dbReference type="FunFam" id="2.20.100.10:FF:000002">
    <property type="entry name" value="Unc-5 netrin receptor C"/>
    <property type="match status" value="1"/>
</dbReference>
<dbReference type="FunFam" id="2.60.40.10:FF:000037">
    <property type="entry name" value="Unc-5 netrin receptor C"/>
    <property type="match status" value="1"/>
</dbReference>
<evidence type="ECO:0000256" key="2">
    <source>
        <dbReference type="ARBA" id="ARBA00009844"/>
    </source>
</evidence>
<dbReference type="SMART" id="SM00409">
    <property type="entry name" value="IG"/>
    <property type="match status" value="1"/>
</dbReference>
<dbReference type="InterPro" id="IPR013098">
    <property type="entry name" value="Ig_I-set"/>
</dbReference>
<dbReference type="InterPro" id="IPR011029">
    <property type="entry name" value="DEATH-like_dom_sf"/>
</dbReference>
<dbReference type="InterPro" id="IPR000884">
    <property type="entry name" value="TSP1_rpt"/>
</dbReference>
<dbReference type="Pfam" id="PF07679">
    <property type="entry name" value="I-set"/>
    <property type="match status" value="1"/>
</dbReference>
<dbReference type="InterPro" id="IPR013783">
    <property type="entry name" value="Ig-like_fold"/>
</dbReference>
<keyword evidence="11" id="KW-0325">Glycoprotein</keyword>
<dbReference type="PROSITE" id="PS50092">
    <property type="entry name" value="TSP1"/>
    <property type="match status" value="1"/>
</dbReference>
<organism evidence="17 18">
    <name type="scientific">Oncorhynchus kisutch</name>
    <name type="common">Coho salmon</name>
    <name type="synonym">Salmo kisutch</name>
    <dbReference type="NCBI Taxonomy" id="8019"/>
    <lineage>
        <taxon>Eukaryota</taxon>
        <taxon>Metazoa</taxon>
        <taxon>Chordata</taxon>
        <taxon>Craniata</taxon>
        <taxon>Vertebrata</taxon>
        <taxon>Euteleostomi</taxon>
        <taxon>Actinopterygii</taxon>
        <taxon>Neopterygii</taxon>
        <taxon>Teleostei</taxon>
        <taxon>Protacanthopterygii</taxon>
        <taxon>Salmoniformes</taxon>
        <taxon>Salmonidae</taxon>
        <taxon>Salmoninae</taxon>
        <taxon>Oncorhynchus</taxon>
    </lineage>
</organism>
<dbReference type="Pfam" id="PF25609">
    <property type="entry name" value="Unc5_NetrinR_N"/>
    <property type="match status" value="1"/>
</dbReference>
<evidence type="ECO:0000256" key="11">
    <source>
        <dbReference type="ARBA" id="ARBA00023180"/>
    </source>
</evidence>
<dbReference type="GO" id="GO:0005886">
    <property type="term" value="C:plasma membrane"/>
    <property type="evidence" value="ECO:0007669"/>
    <property type="project" value="UniProtKB-SubCell"/>
</dbReference>
<evidence type="ECO:0000256" key="9">
    <source>
        <dbReference type="ARBA" id="ARBA00023157"/>
    </source>
</evidence>
<keyword evidence="4" id="KW-1003">Cell membrane</keyword>
<evidence type="ECO:0000259" key="16">
    <source>
        <dbReference type="PROSITE" id="PS51145"/>
    </source>
</evidence>
<feature type="domain" description="Ig-like" evidence="15">
    <location>
        <begin position="135"/>
        <end position="211"/>
    </location>
</feature>
<dbReference type="FunFam" id="1.10.533.10:FF:000001">
    <property type="entry name" value="Unc-5 netrin receptor B"/>
    <property type="match status" value="1"/>
</dbReference>
<evidence type="ECO:0000256" key="8">
    <source>
        <dbReference type="ARBA" id="ARBA00023136"/>
    </source>
</evidence>
<evidence type="ECO:0000256" key="6">
    <source>
        <dbReference type="ARBA" id="ARBA00022729"/>
    </source>
</evidence>
<dbReference type="InterPro" id="IPR036179">
    <property type="entry name" value="Ig-like_dom_sf"/>
</dbReference>
<accession>A0A8C7KXB0</accession>
<dbReference type="SMART" id="SM00408">
    <property type="entry name" value="IGc2"/>
    <property type="match status" value="1"/>
</dbReference>
<dbReference type="PROSITE" id="PS50835">
    <property type="entry name" value="IG_LIKE"/>
    <property type="match status" value="1"/>
</dbReference>